<evidence type="ECO:0000256" key="1">
    <source>
        <dbReference type="SAM" id="Phobius"/>
    </source>
</evidence>
<sequence length="127" mass="12815">MSGARPTDAAYAPSSLLLRQLALGLFLLTGTHLLVVNVRAFASVGAAIPLVAGVATGPLLLVILRRTDRTTVGFAGIVALAAVVAAASWTLAAAVAGTETEAARLPAFGIGLLVGSIALRLADERSR</sequence>
<evidence type="ECO:0000313" key="3">
    <source>
        <dbReference type="Proteomes" id="UP000010878"/>
    </source>
</evidence>
<organism evidence="2 3">
    <name type="scientific">Natronococcus occultus SP4</name>
    <dbReference type="NCBI Taxonomy" id="694430"/>
    <lineage>
        <taxon>Archaea</taxon>
        <taxon>Methanobacteriati</taxon>
        <taxon>Methanobacteriota</taxon>
        <taxon>Stenosarchaea group</taxon>
        <taxon>Halobacteria</taxon>
        <taxon>Halobacteriales</taxon>
        <taxon>Natrialbaceae</taxon>
        <taxon>Natronococcus</taxon>
    </lineage>
</organism>
<dbReference type="GeneID" id="14403016"/>
<proteinExistence type="predicted"/>
<feature type="transmembrane region" description="Helical" evidence="1">
    <location>
        <begin position="102"/>
        <end position="122"/>
    </location>
</feature>
<feature type="transmembrane region" description="Helical" evidence="1">
    <location>
        <begin position="46"/>
        <end position="64"/>
    </location>
</feature>
<dbReference type="AlphaFoldDB" id="L0K2T0"/>
<dbReference type="Proteomes" id="UP000010878">
    <property type="component" value="Chromosome"/>
</dbReference>
<keyword evidence="1" id="KW-0812">Transmembrane</keyword>
<gene>
    <name evidence="2" type="ORF">Natoc_3924</name>
</gene>
<evidence type="ECO:0000313" key="2">
    <source>
        <dbReference type="EMBL" id="AGB39622.1"/>
    </source>
</evidence>
<keyword evidence="3" id="KW-1185">Reference proteome</keyword>
<dbReference type="eggNOG" id="ENOG502N5MV">
    <property type="taxonomic scope" value="Archaea"/>
</dbReference>
<dbReference type="EMBL" id="CP003929">
    <property type="protein sequence ID" value="AGB39622.1"/>
    <property type="molecule type" value="Genomic_DNA"/>
</dbReference>
<protein>
    <submittedName>
        <fullName evidence="2">Uncharacterized protein</fullName>
    </submittedName>
</protein>
<feature type="transmembrane region" description="Helical" evidence="1">
    <location>
        <begin position="21"/>
        <end position="40"/>
    </location>
</feature>
<reference evidence="2 3" key="1">
    <citation type="submission" date="2012-11" db="EMBL/GenBank/DDBJ databases">
        <title>FINISHED of Natronococcus occultus SP4, DSM 3396.</title>
        <authorList>
            <consortium name="DOE Joint Genome Institute"/>
            <person name="Eisen J."/>
            <person name="Huntemann M."/>
            <person name="Wei C.-L."/>
            <person name="Han J."/>
            <person name="Detter J.C."/>
            <person name="Han C."/>
            <person name="Tapia R."/>
            <person name="Chen A."/>
            <person name="Kyrpides N."/>
            <person name="Mavromatis K."/>
            <person name="Markowitz V."/>
            <person name="Szeto E."/>
            <person name="Ivanova N."/>
            <person name="Mikhailova N."/>
            <person name="Ovchinnikova G."/>
            <person name="Pagani I."/>
            <person name="Pati A."/>
            <person name="Goodwin L."/>
            <person name="Nordberg H.P."/>
            <person name="Cantor M.N."/>
            <person name="Hua S.X."/>
            <person name="Woyke T."/>
            <person name="Eisen J."/>
            <person name="Klenk H.-P."/>
            <person name="Klenk H.-P."/>
        </authorList>
    </citation>
    <scope>NUCLEOTIDE SEQUENCE [LARGE SCALE GENOMIC DNA]</scope>
    <source>
        <strain evidence="2 3">SP4</strain>
    </source>
</reference>
<feature type="transmembrane region" description="Helical" evidence="1">
    <location>
        <begin position="71"/>
        <end position="96"/>
    </location>
</feature>
<keyword evidence="1" id="KW-1133">Transmembrane helix</keyword>
<dbReference type="RefSeq" id="WP_015323056.1">
    <property type="nucleotide sequence ID" value="NC_019974.1"/>
</dbReference>
<dbReference type="HOGENOM" id="CLU_1965625_0_0_2"/>
<keyword evidence="1" id="KW-0472">Membrane</keyword>
<name>L0K2T0_9EURY</name>
<accession>L0K2T0</accession>
<dbReference type="STRING" id="694430.Natoc_3924"/>
<dbReference type="KEGG" id="nou:Natoc_3924"/>